<dbReference type="AlphaFoldDB" id="A0A1X1D219"/>
<reference evidence="1 2" key="1">
    <citation type="journal article" date="2017" name="Antonie Van Leeuwenhoek">
        <title>Phylogenomic resolution of the bacterial genus Pantoea and its relationship with Erwinia and Tatumella.</title>
        <authorList>
            <person name="Palmer M."/>
            <person name="Steenkamp E.T."/>
            <person name="Coetzee M.P."/>
            <person name="Chan W.Y."/>
            <person name="van Zyl E."/>
            <person name="De Maayer P."/>
            <person name="Coutinho T.A."/>
            <person name="Blom J."/>
            <person name="Smits T.H."/>
            <person name="Duffy B."/>
            <person name="Venter S.N."/>
        </authorList>
    </citation>
    <scope>NUCLEOTIDE SEQUENCE [LARGE SCALE GENOMIC DNA]</scope>
    <source>
        <strain evidence="1 2">LMG 26275</strain>
    </source>
</reference>
<organism evidence="1 2">
    <name type="scientific">Pantoea rwandensis</name>
    <dbReference type="NCBI Taxonomy" id="1076550"/>
    <lineage>
        <taxon>Bacteria</taxon>
        <taxon>Pseudomonadati</taxon>
        <taxon>Pseudomonadota</taxon>
        <taxon>Gammaproteobacteria</taxon>
        <taxon>Enterobacterales</taxon>
        <taxon>Erwiniaceae</taxon>
        <taxon>Pantoea</taxon>
    </lineage>
</organism>
<comment type="caution">
    <text evidence="1">The sequence shown here is derived from an EMBL/GenBank/DDBJ whole genome shotgun (WGS) entry which is preliminary data.</text>
</comment>
<dbReference type="Proteomes" id="UP000193558">
    <property type="component" value="Unassembled WGS sequence"/>
</dbReference>
<sequence>MAPFIAVKMLPPETSRPFQKRKQMSASRLVPLWGWHFAALNRMRKPGEPAWMLAKGAAGTGKVPSAPVRQADE</sequence>
<evidence type="ECO:0000313" key="1">
    <source>
        <dbReference type="EMBL" id="ORM70732.1"/>
    </source>
</evidence>
<name>A0A1X1D219_9GAMM</name>
<proteinExistence type="predicted"/>
<protein>
    <submittedName>
        <fullName evidence="1">Uncharacterized protein</fullName>
    </submittedName>
</protein>
<dbReference type="EMBL" id="MLFR01000003">
    <property type="protein sequence ID" value="ORM70732.1"/>
    <property type="molecule type" value="Genomic_DNA"/>
</dbReference>
<accession>A0A1X1D219</accession>
<evidence type="ECO:0000313" key="2">
    <source>
        <dbReference type="Proteomes" id="UP000193558"/>
    </source>
</evidence>
<gene>
    <name evidence="1" type="ORF">HA51_05380</name>
</gene>